<feature type="compositionally biased region" description="Basic and acidic residues" evidence="1">
    <location>
        <begin position="118"/>
        <end position="127"/>
    </location>
</feature>
<name>A0A438DZC6_VITVI</name>
<evidence type="ECO:0000313" key="2">
    <source>
        <dbReference type="EMBL" id="RVW40782.1"/>
    </source>
</evidence>
<dbReference type="AlphaFoldDB" id="A0A438DZC6"/>
<dbReference type="Proteomes" id="UP000288805">
    <property type="component" value="Unassembled WGS sequence"/>
</dbReference>
<sequence>MVTHSSSSMQPLCDNSQSSVFLEFKQSFLIDQHASDDPSAYRKVAAWICEGEEWAQSMKLVIDGKGKIGYLTGEVTKPAERDPKFKPWRREEAQRRVMLKDADQKHTTESESSTLASRRFEHEGDHG</sequence>
<gene>
    <name evidence="2" type="ORF">CK203_080710</name>
</gene>
<reference evidence="2 3" key="1">
    <citation type="journal article" date="2018" name="PLoS Genet.">
        <title>Population sequencing reveals clonal diversity and ancestral inbreeding in the grapevine cultivar Chardonnay.</title>
        <authorList>
            <person name="Roach M.J."/>
            <person name="Johnson D.L."/>
            <person name="Bohlmann J."/>
            <person name="van Vuuren H.J."/>
            <person name="Jones S.J."/>
            <person name="Pretorius I.S."/>
            <person name="Schmidt S.A."/>
            <person name="Borneman A.R."/>
        </authorList>
    </citation>
    <scope>NUCLEOTIDE SEQUENCE [LARGE SCALE GENOMIC DNA]</scope>
    <source>
        <strain evidence="3">cv. Chardonnay</strain>
        <tissue evidence="2">Leaf</tissue>
    </source>
</reference>
<comment type="caution">
    <text evidence="2">The sequence shown here is derived from an EMBL/GenBank/DDBJ whole genome shotgun (WGS) entry which is preliminary data.</text>
</comment>
<feature type="compositionally biased region" description="Basic and acidic residues" evidence="1">
    <location>
        <begin position="96"/>
        <end position="109"/>
    </location>
</feature>
<proteinExistence type="predicted"/>
<accession>A0A438DZC6</accession>
<organism evidence="2 3">
    <name type="scientific">Vitis vinifera</name>
    <name type="common">Grape</name>
    <dbReference type="NCBI Taxonomy" id="29760"/>
    <lineage>
        <taxon>Eukaryota</taxon>
        <taxon>Viridiplantae</taxon>
        <taxon>Streptophyta</taxon>
        <taxon>Embryophyta</taxon>
        <taxon>Tracheophyta</taxon>
        <taxon>Spermatophyta</taxon>
        <taxon>Magnoliopsida</taxon>
        <taxon>eudicotyledons</taxon>
        <taxon>Gunneridae</taxon>
        <taxon>Pentapetalae</taxon>
        <taxon>rosids</taxon>
        <taxon>Vitales</taxon>
        <taxon>Vitaceae</taxon>
        <taxon>Viteae</taxon>
        <taxon>Vitis</taxon>
    </lineage>
</organism>
<dbReference type="EMBL" id="QGNW01001453">
    <property type="protein sequence ID" value="RVW40782.1"/>
    <property type="molecule type" value="Genomic_DNA"/>
</dbReference>
<evidence type="ECO:0000256" key="1">
    <source>
        <dbReference type="SAM" id="MobiDB-lite"/>
    </source>
</evidence>
<feature type="region of interest" description="Disordered" evidence="1">
    <location>
        <begin position="96"/>
        <end position="127"/>
    </location>
</feature>
<protein>
    <submittedName>
        <fullName evidence="2">Uncharacterized protein</fullName>
    </submittedName>
</protein>
<evidence type="ECO:0000313" key="3">
    <source>
        <dbReference type="Proteomes" id="UP000288805"/>
    </source>
</evidence>